<proteinExistence type="predicted"/>
<dbReference type="GeneID" id="25478421"/>
<reference evidence="1" key="1">
    <citation type="submission" date="2013-10" db="EMBL/GenBank/DDBJ databases">
        <title>Genomic analysis of the causative agents of coccidiosis in chickens.</title>
        <authorList>
            <person name="Reid A.J."/>
            <person name="Blake D."/>
            <person name="Billington K."/>
            <person name="Browne H."/>
            <person name="Dunn M."/>
            <person name="Hung S."/>
            <person name="Kawahara F."/>
            <person name="Miranda-Saavedra D."/>
            <person name="Mourier T."/>
            <person name="Nagra H."/>
            <person name="Otto T.D."/>
            <person name="Rawlings N."/>
            <person name="Sanchez A."/>
            <person name="Sanders M."/>
            <person name="Subramaniam C."/>
            <person name="Tay Y."/>
            <person name="Dear P."/>
            <person name="Doerig C."/>
            <person name="Gruber A."/>
            <person name="Parkinson J."/>
            <person name="Shirley M."/>
            <person name="Wan K.L."/>
            <person name="Berriman M."/>
            <person name="Tomley F."/>
            <person name="Pain A."/>
        </authorList>
    </citation>
    <scope>NUCLEOTIDE SEQUENCE [LARGE SCALE GENOMIC DNA]</scope>
    <source>
        <strain evidence="1">Houghton</strain>
    </source>
</reference>
<sequence>MASLFAGWEDADENGQAADTPQTPSIYTEMRLRGVIKTPEEYKKLVAFCSSTADGVWTCGSVQRHRKSVLYYRDQGVLVGGLQARRAAEVQQVVAVETTQAMRGLLGALGFRRVGSVHVKADVFHFKPKTGRHVVLLLQQHFLDRAHQRPLWGENSCWLVELHARRSSEAAIAAAEAALTAVAEALQPIVTLRKVDPKDYAEAESRAMQAAAV</sequence>
<name>U6N914_9EIME</name>
<organism evidence="1 2">
    <name type="scientific">Eimeria necatrix</name>
    <dbReference type="NCBI Taxonomy" id="51315"/>
    <lineage>
        <taxon>Eukaryota</taxon>
        <taxon>Sar</taxon>
        <taxon>Alveolata</taxon>
        <taxon>Apicomplexa</taxon>
        <taxon>Conoidasida</taxon>
        <taxon>Coccidia</taxon>
        <taxon>Eucoccidiorida</taxon>
        <taxon>Eimeriorina</taxon>
        <taxon>Eimeriidae</taxon>
        <taxon>Eimeria</taxon>
    </lineage>
</organism>
<evidence type="ECO:0008006" key="3">
    <source>
        <dbReference type="Google" id="ProtNLM"/>
    </source>
</evidence>
<dbReference type="OrthoDB" id="10263561at2759"/>
<dbReference type="Proteomes" id="UP000030754">
    <property type="component" value="Unassembled WGS sequence"/>
</dbReference>
<dbReference type="VEuPathDB" id="ToxoDB:ENH_00082920"/>
<gene>
    <name evidence="1" type="ORF">ENH_00082920</name>
</gene>
<accession>U6N914</accession>
<keyword evidence="2" id="KW-1185">Reference proteome</keyword>
<dbReference type="AlphaFoldDB" id="U6N914"/>
<dbReference type="EMBL" id="HG725938">
    <property type="protein sequence ID" value="CDJ70361.1"/>
    <property type="molecule type" value="Genomic_DNA"/>
</dbReference>
<evidence type="ECO:0000313" key="1">
    <source>
        <dbReference type="EMBL" id="CDJ70361.1"/>
    </source>
</evidence>
<evidence type="ECO:0000313" key="2">
    <source>
        <dbReference type="Proteomes" id="UP000030754"/>
    </source>
</evidence>
<dbReference type="RefSeq" id="XP_013438827.1">
    <property type="nucleotide sequence ID" value="XM_013583373.1"/>
</dbReference>
<reference evidence="1" key="2">
    <citation type="submission" date="2013-10" db="EMBL/GenBank/DDBJ databases">
        <authorList>
            <person name="Aslett M."/>
        </authorList>
    </citation>
    <scope>NUCLEOTIDE SEQUENCE [LARGE SCALE GENOMIC DNA]</scope>
    <source>
        <strain evidence="1">Houghton</strain>
    </source>
</reference>
<dbReference type="Gene3D" id="2.40.320.10">
    <property type="entry name" value="Hypothetical Protein Pfu-838710-001"/>
    <property type="match status" value="1"/>
</dbReference>
<protein>
    <recommendedName>
        <fullName evidence="3">Mediator complex subunit 18</fullName>
    </recommendedName>
</protein>